<dbReference type="PANTHER" id="PTHR33993:SF14">
    <property type="entry name" value="GB|AAF24581.1"/>
    <property type="match status" value="1"/>
</dbReference>
<dbReference type="Pfam" id="PF00903">
    <property type="entry name" value="Glyoxalase"/>
    <property type="match status" value="1"/>
</dbReference>
<dbReference type="InterPro" id="IPR029068">
    <property type="entry name" value="Glyas_Bleomycin-R_OHBP_Dase"/>
</dbReference>
<dbReference type="Gene3D" id="3.10.180.10">
    <property type="entry name" value="2,3-Dihydroxybiphenyl 1,2-Dioxygenase, domain 1"/>
    <property type="match status" value="1"/>
</dbReference>
<gene>
    <name evidence="2" type="ORF">NNL38_17425</name>
</gene>
<protein>
    <submittedName>
        <fullName evidence="2">VOC family protein</fullName>
    </submittedName>
</protein>
<dbReference type="InterPro" id="IPR037523">
    <property type="entry name" value="VOC_core"/>
</dbReference>
<dbReference type="Proteomes" id="UP001057998">
    <property type="component" value="Chromosome 2"/>
</dbReference>
<dbReference type="RefSeq" id="WP_255391708.1">
    <property type="nucleotide sequence ID" value="NZ_CP101509.1"/>
</dbReference>
<dbReference type="InterPro" id="IPR052164">
    <property type="entry name" value="Anthracycline_SecMetBiosynth"/>
</dbReference>
<reference evidence="2" key="1">
    <citation type="submission" date="2022-07" db="EMBL/GenBank/DDBJ databases">
        <title>Genome sequencing of Photobacterium atrarenae GJH2-4.</title>
        <authorList>
            <person name="Park S.-J."/>
        </authorList>
    </citation>
    <scope>NUCLEOTIDE SEQUENCE</scope>
    <source>
        <strain evidence="2">GJH2-4</strain>
    </source>
</reference>
<proteinExistence type="predicted"/>
<feature type="domain" description="VOC" evidence="1">
    <location>
        <begin position="10"/>
        <end position="125"/>
    </location>
</feature>
<dbReference type="PANTHER" id="PTHR33993">
    <property type="entry name" value="GLYOXALASE-RELATED"/>
    <property type="match status" value="1"/>
</dbReference>
<evidence type="ECO:0000313" key="3">
    <source>
        <dbReference type="Proteomes" id="UP001057998"/>
    </source>
</evidence>
<dbReference type="EMBL" id="CP101509">
    <property type="protein sequence ID" value="UTV30358.1"/>
    <property type="molecule type" value="Genomic_DNA"/>
</dbReference>
<organism evidence="2 3">
    <name type="scientific">Photobacterium atrarenae</name>
    <dbReference type="NCBI Taxonomy" id="865757"/>
    <lineage>
        <taxon>Bacteria</taxon>
        <taxon>Pseudomonadati</taxon>
        <taxon>Pseudomonadota</taxon>
        <taxon>Gammaproteobacteria</taxon>
        <taxon>Vibrionales</taxon>
        <taxon>Vibrionaceae</taxon>
        <taxon>Photobacterium</taxon>
    </lineage>
</organism>
<name>A0ABY5GPZ7_9GAMM</name>
<dbReference type="InterPro" id="IPR004360">
    <property type="entry name" value="Glyas_Fos-R_dOase_dom"/>
</dbReference>
<keyword evidence="3" id="KW-1185">Reference proteome</keyword>
<evidence type="ECO:0000313" key="2">
    <source>
        <dbReference type="EMBL" id="UTV30358.1"/>
    </source>
</evidence>
<dbReference type="SUPFAM" id="SSF54593">
    <property type="entry name" value="Glyoxalase/Bleomycin resistance protein/Dihydroxybiphenyl dioxygenase"/>
    <property type="match status" value="1"/>
</dbReference>
<sequence length="129" mass="14048">MHNPFKQHGAFSWSELMTDDPVKAVAFYTDVIGWEVEAMEMPDGVYHVLKADGEAVGGIMAKPEGYEHIPNHWGTYITVNDVDVILEQAEAQGGKAVYPPMNVPGVGRMCAIADPLGAIVSIITYEEKA</sequence>
<dbReference type="CDD" id="cd07247">
    <property type="entry name" value="SgaA_N_like"/>
    <property type="match status" value="1"/>
</dbReference>
<evidence type="ECO:0000259" key="1">
    <source>
        <dbReference type="PROSITE" id="PS51819"/>
    </source>
</evidence>
<dbReference type="PROSITE" id="PS51819">
    <property type="entry name" value="VOC"/>
    <property type="match status" value="1"/>
</dbReference>
<accession>A0ABY5GPZ7</accession>